<reference evidence="2 3" key="1">
    <citation type="journal article" date="2012" name="Genome Biol.">
        <title>Genome and low-iron response of an oceanic diatom adapted to chronic iron limitation.</title>
        <authorList>
            <person name="Lommer M."/>
            <person name="Specht M."/>
            <person name="Roy A.S."/>
            <person name="Kraemer L."/>
            <person name="Andreson R."/>
            <person name="Gutowska M.A."/>
            <person name="Wolf J."/>
            <person name="Bergner S.V."/>
            <person name="Schilhabel M.B."/>
            <person name="Klostermeier U.C."/>
            <person name="Beiko R.G."/>
            <person name="Rosenstiel P."/>
            <person name="Hippler M."/>
            <person name="Laroche J."/>
        </authorList>
    </citation>
    <scope>NUCLEOTIDE SEQUENCE [LARGE SCALE GENOMIC DNA]</scope>
    <source>
        <strain evidence="2 3">CCMP1005</strain>
    </source>
</reference>
<evidence type="ECO:0000313" key="2">
    <source>
        <dbReference type="EMBL" id="EJK44980.1"/>
    </source>
</evidence>
<protein>
    <submittedName>
        <fullName evidence="2">Uncharacterized protein</fullName>
    </submittedName>
</protein>
<gene>
    <name evidence="2" type="ORF">THAOC_36438</name>
</gene>
<accession>K0R067</accession>
<proteinExistence type="predicted"/>
<dbReference type="EMBL" id="AGNL01048979">
    <property type="protein sequence ID" value="EJK44980.1"/>
    <property type="molecule type" value="Genomic_DNA"/>
</dbReference>
<feature type="region of interest" description="Disordered" evidence="1">
    <location>
        <begin position="135"/>
        <end position="155"/>
    </location>
</feature>
<keyword evidence="3" id="KW-1185">Reference proteome</keyword>
<organism evidence="2 3">
    <name type="scientific">Thalassiosira oceanica</name>
    <name type="common">Marine diatom</name>
    <dbReference type="NCBI Taxonomy" id="159749"/>
    <lineage>
        <taxon>Eukaryota</taxon>
        <taxon>Sar</taxon>
        <taxon>Stramenopiles</taxon>
        <taxon>Ochrophyta</taxon>
        <taxon>Bacillariophyta</taxon>
        <taxon>Coscinodiscophyceae</taxon>
        <taxon>Thalassiosirophycidae</taxon>
        <taxon>Thalassiosirales</taxon>
        <taxon>Thalassiosiraceae</taxon>
        <taxon>Thalassiosira</taxon>
    </lineage>
</organism>
<sequence length="155" mass="17239">MNAFGDSLEAIWESKGLEKVQVVRVSDKDFENGIDIIVRGHNLTEFSSSKLNILSPSDAKLSTTMTTLFALLWIGDVNVKETASKTECVFFTRPSFFGKKKSALALTNKPFIGSIVQSAPVIENAPVEKCTPSWRERREVSTERAKKKAELVKTQ</sequence>
<name>K0R067_THAOC</name>
<evidence type="ECO:0000313" key="3">
    <source>
        <dbReference type="Proteomes" id="UP000266841"/>
    </source>
</evidence>
<dbReference type="AlphaFoldDB" id="K0R067"/>
<comment type="caution">
    <text evidence="2">The sequence shown here is derived from an EMBL/GenBank/DDBJ whole genome shotgun (WGS) entry which is preliminary data.</text>
</comment>
<evidence type="ECO:0000256" key="1">
    <source>
        <dbReference type="SAM" id="MobiDB-lite"/>
    </source>
</evidence>
<dbReference type="Proteomes" id="UP000266841">
    <property type="component" value="Unassembled WGS sequence"/>
</dbReference>